<dbReference type="EMBL" id="ML014508">
    <property type="protein sequence ID" value="RKO98293.1"/>
    <property type="molecule type" value="Genomic_DNA"/>
</dbReference>
<gene>
    <name evidence="1" type="ORF">CXG81DRAFT_21457</name>
</gene>
<proteinExistence type="predicted"/>
<organism evidence="1 2">
    <name type="scientific">Caulochytrium protostelioides</name>
    <dbReference type="NCBI Taxonomy" id="1555241"/>
    <lineage>
        <taxon>Eukaryota</taxon>
        <taxon>Fungi</taxon>
        <taxon>Fungi incertae sedis</taxon>
        <taxon>Chytridiomycota</taxon>
        <taxon>Chytridiomycota incertae sedis</taxon>
        <taxon>Chytridiomycetes</taxon>
        <taxon>Caulochytriales</taxon>
        <taxon>Caulochytriaceae</taxon>
        <taxon>Caulochytrium</taxon>
    </lineage>
</organism>
<dbReference type="Proteomes" id="UP000274922">
    <property type="component" value="Unassembled WGS sequence"/>
</dbReference>
<evidence type="ECO:0000313" key="1">
    <source>
        <dbReference type="EMBL" id="RKO98293.1"/>
    </source>
</evidence>
<reference evidence="2" key="1">
    <citation type="journal article" date="2018" name="Nat. Microbiol.">
        <title>Leveraging single-cell genomics to expand the fungal tree of life.</title>
        <authorList>
            <person name="Ahrendt S.R."/>
            <person name="Quandt C.A."/>
            <person name="Ciobanu D."/>
            <person name="Clum A."/>
            <person name="Salamov A."/>
            <person name="Andreopoulos B."/>
            <person name="Cheng J.F."/>
            <person name="Woyke T."/>
            <person name="Pelin A."/>
            <person name="Henrissat B."/>
            <person name="Reynolds N.K."/>
            <person name="Benny G.L."/>
            <person name="Smith M.E."/>
            <person name="James T.Y."/>
            <person name="Grigoriev I.V."/>
        </authorList>
    </citation>
    <scope>NUCLEOTIDE SEQUENCE [LARGE SCALE GENOMIC DNA]</scope>
    <source>
        <strain evidence="2">ATCC 52028</strain>
    </source>
</reference>
<keyword evidence="2" id="KW-1185">Reference proteome</keyword>
<name>A0A4P9X0N7_9FUNG</name>
<protein>
    <submittedName>
        <fullName evidence="1">Uncharacterized protein</fullName>
    </submittedName>
</protein>
<sequence>MRVCASATVRRFPPLVWKAKRRGGASTVLARNLQPSCSANLDVSATEVFSPSFVSTVRSHGGVSLAQVRPTHGIEGERPKWCIQCPDKPPEAIAVHAPKCKDPKAMYLAGVRCECPRQVHATFGMPCLVSGCGGVPSVPDDFPDCTTRRQLDANASDPSNPCMASPKIRAPIGAPSASHTVRSTSSPCDVIVRGIIEFRTATQGNGLVGAPNAPIALQRRSTSTATCANVIRRTEPPLGTQASVLAGARNAPTGRPVRRTPGLRNVSVNAEWFPPSASLASAGAGVHNVRCDPPRLRTRTVLFASARVVPMPLTDILEAAGCGAANARPGLPTQRLSPTYPVLVLGNRWPPTVDRMVLPSGATSVPTNWQNSSTSERRCALANERCGPPGATRSNWEGYCMACFSRKYPHRRTARNWCTKELAEATELTTYLAQYHPHVQVLADTRVHGTRLRPDLLLRWTGDYGDVHVIVEVDEYMHTSADGHPGPPAWQARLDHLVEVVDDLILNEPIESFSVQDLFYGENGDRME</sequence>
<accession>A0A4P9X0N7</accession>
<dbReference type="AlphaFoldDB" id="A0A4P9X0N7"/>
<evidence type="ECO:0000313" key="2">
    <source>
        <dbReference type="Proteomes" id="UP000274922"/>
    </source>
</evidence>